<dbReference type="SUPFAM" id="SSF48056">
    <property type="entry name" value="Di-copper centre-containing domain"/>
    <property type="match status" value="1"/>
</dbReference>
<dbReference type="PROSITE" id="PS00498">
    <property type="entry name" value="TYROSINASE_2"/>
    <property type="match status" value="1"/>
</dbReference>
<dbReference type="Proteomes" id="UP000756921">
    <property type="component" value="Unassembled WGS sequence"/>
</dbReference>
<protein>
    <recommendedName>
        <fullName evidence="3">tyrosinase</fullName>
        <ecNumber evidence="3">1.14.18.1</ecNumber>
    </recommendedName>
</protein>
<feature type="domain" description="Tyrosinase copper-binding" evidence="12">
    <location>
        <begin position="134"/>
        <end position="151"/>
    </location>
</feature>
<evidence type="ECO:0000259" key="13">
    <source>
        <dbReference type="PROSITE" id="PS00498"/>
    </source>
</evidence>
<dbReference type="PROSITE" id="PS00497">
    <property type="entry name" value="TYROSINASE_1"/>
    <property type="match status" value="1"/>
</dbReference>
<keyword evidence="7" id="KW-0503">Monooxygenase</keyword>
<sequence length="628" mass="70138">MANFRLPSIPLLLSIAYFCASSICTPIDSVAGPRTVDNTSDLLRRQDGIFSVLGIAGLGDSTIYPRLEIRDLEKNHPDQWNVFLLGLQRFQAIDQDDKLSYFQIAGIHGRPFVPWDGVKGDDYYWSRYSGYCTHDSNIFPTWHRPFLALFEEVLYLNCREAVSALPNGELKERYLKALPSVRLPYWDWAAIPPEEEGTLPASVQAEFVNVTMPNGTVTITNPLHSYKFHPLPDWEAEGEERWKEFPSTVRGPTTADKNAQSNNTKAAQALQENRSSMQARVYNLLAMQHSYLNMSTKLIPGDSMESIHGTIHDGIGQDGSMTWLFYSAFDPSFWLHHCNVDRLLAMWQALNPDEWVENFTTPSPTFYSPANFNVNGSTALKPFHRDDSGNFWTSDSIRDHTIFGYTYPDLLDLPSSSSTNGPLNARDVSTSLIARINALYGPNASPLQSPKLRNPKRHLARGIATTGAPHFAGRRQYSLDITVREFRDAGSLSVYAFLGSPGGDVEGWVRDEGFVGTASFLGASQKARQRAHSVIPLTAVLEAKARAGELGGLGQDEVREYLRRKLRWKVVQQNVDLTGCATDKAPGLEVAVTWQEIEPALSMDEFPRTAGEVKELLCADGEKRGHFK</sequence>
<dbReference type="InterPro" id="IPR008922">
    <property type="entry name" value="Di-copper_centre_dom_sf"/>
</dbReference>
<evidence type="ECO:0000259" key="12">
    <source>
        <dbReference type="PROSITE" id="PS00497"/>
    </source>
</evidence>
<dbReference type="EMBL" id="WJXW01000009">
    <property type="protein sequence ID" value="KAF9732976.1"/>
    <property type="molecule type" value="Genomic_DNA"/>
</dbReference>
<gene>
    <name evidence="14" type="ORF">PMIN01_08658</name>
</gene>
<evidence type="ECO:0000313" key="15">
    <source>
        <dbReference type="Proteomes" id="UP000756921"/>
    </source>
</evidence>
<evidence type="ECO:0000256" key="2">
    <source>
        <dbReference type="ARBA" id="ARBA00009928"/>
    </source>
</evidence>
<reference evidence="14" key="1">
    <citation type="journal article" date="2020" name="Mol. Plant Microbe Interact.">
        <title>Genome Sequence of the Biocontrol Agent Coniothyrium minitans strain Conio (IMI 134523).</title>
        <authorList>
            <person name="Patel D."/>
            <person name="Shittu T.A."/>
            <person name="Baroncelli R."/>
            <person name="Muthumeenakshi S."/>
            <person name="Osborne T.H."/>
            <person name="Janganan T.K."/>
            <person name="Sreenivasaprasad S."/>
        </authorList>
    </citation>
    <scope>NUCLEOTIDE SEQUENCE</scope>
    <source>
        <strain evidence="14">Conio</strain>
    </source>
</reference>
<dbReference type="PRINTS" id="PR00092">
    <property type="entry name" value="TYROSINASE"/>
</dbReference>
<keyword evidence="4" id="KW-0479">Metal-binding</keyword>
<dbReference type="InterPro" id="IPR041640">
    <property type="entry name" value="Tyrosinase_C"/>
</dbReference>
<dbReference type="PANTHER" id="PTHR11474">
    <property type="entry name" value="TYROSINASE FAMILY MEMBER"/>
    <property type="match status" value="1"/>
</dbReference>
<evidence type="ECO:0000256" key="1">
    <source>
        <dbReference type="ARBA" id="ARBA00001973"/>
    </source>
</evidence>
<dbReference type="GO" id="GO:0004503">
    <property type="term" value="F:tyrosinase activity"/>
    <property type="evidence" value="ECO:0007669"/>
    <property type="project" value="UniProtKB-EC"/>
</dbReference>
<dbReference type="Pfam" id="PF18132">
    <property type="entry name" value="Tyrosinase_C"/>
    <property type="match status" value="1"/>
</dbReference>
<evidence type="ECO:0000256" key="5">
    <source>
        <dbReference type="ARBA" id="ARBA00023002"/>
    </source>
</evidence>
<comment type="catalytic activity">
    <reaction evidence="10">
        <text>L-tyrosine + O2 = L-dopaquinone + H2O</text>
        <dbReference type="Rhea" id="RHEA:18117"/>
        <dbReference type="ChEBI" id="CHEBI:15377"/>
        <dbReference type="ChEBI" id="CHEBI:15379"/>
        <dbReference type="ChEBI" id="CHEBI:57924"/>
        <dbReference type="ChEBI" id="CHEBI:58315"/>
        <dbReference type="EC" id="1.14.18.1"/>
    </reaction>
</comment>
<keyword evidence="15" id="KW-1185">Reference proteome</keyword>
<dbReference type="InterPro" id="IPR050316">
    <property type="entry name" value="Tyrosinase/Hemocyanin"/>
</dbReference>
<dbReference type="AlphaFoldDB" id="A0A9P6GD45"/>
<comment type="similarity">
    <text evidence="2">Belongs to the tyrosinase family.</text>
</comment>
<evidence type="ECO:0000256" key="8">
    <source>
        <dbReference type="ARBA" id="ARBA00023101"/>
    </source>
</evidence>
<accession>A0A9P6GD45</accession>
<evidence type="ECO:0000256" key="3">
    <source>
        <dbReference type="ARBA" id="ARBA00011906"/>
    </source>
</evidence>
<proteinExistence type="inferred from homology"/>
<dbReference type="GO" id="GO:0046872">
    <property type="term" value="F:metal ion binding"/>
    <property type="evidence" value="ECO:0007669"/>
    <property type="project" value="UniProtKB-KW"/>
</dbReference>
<dbReference type="GO" id="GO:0042438">
    <property type="term" value="P:melanin biosynthetic process"/>
    <property type="evidence" value="ECO:0007669"/>
    <property type="project" value="UniProtKB-KW"/>
</dbReference>
<dbReference type="Gene3D" id="1.10.1280.10">
    <property type="entry name" value="Di-copper center containing domain from catechol oxidase"/>
    <property type="match status" value="1"/>
</dbReference>
<dbReference type="PANTHER" id="PTHR11474:SF76">
    <property type="entry name" value="SHKT DOMAIN-CONTAINING PROTEIN"/>
    <property type="match status" value="1"/>
</dbReference>
<feature type="chain" id="PRO_5040412619" description="tyrosinase" evidence="11">
    <location>
        <begin position="25"/>
        <end position="628"/>
    </location>
</feature>
<dbReference type="InterPro" id="IPR002227">
    <property type="entry name" value="Tyrosinase_Cu-bd"/>
</dbReference>
<keyword evidence="6" id="KW-0186">Copper</keyword>
<comment type="catalytic activity">
    <reaction evidence="9">
        <text>2 L-dopa + O2 = 2 L-dopaquinone + 2 H2O</text>
        <dbReference type="Rhea" id="RHEA:34287"/>
        <dbReference type="ChEBI" id="CHEBI:15377"/>
        <dbReference type="ChEBI" id="CHEBI:15379"/>
        <dbReference type="ChEBI" id="CHEBI:57504"/>
        <dbReference type="ChEBI" id="CHEBI:57924"/>
        <dbReference type="EC" id="1.14.18.1"/>
    </reaction>
</comment>
<evidence type="ECO:0000256" key="11">
    <source>
        <dbReference type="SAM" id="SignalP"/>
    </source>
</evidence>
<evidence type="ECO:0000256" key="9">
    <source>
        <dbReference type="ARBA" id="ARBA00048233"/>
    </source>
</evidence>
<feature type="domain" description="Tyrosinase copper-binding" evidence="13">
    <location>
        <begin position="330"/>
        <end position="341"/>
    </location>
</feature>
<name>A0A9P6GD45_9PLEO</name>
<organism evidence="14 15">
    <name type="scientific">Paraphaeosphaeria minitans</name>
    <dbReference type="NCBI Taxonomy" id="565426"/>
    <lineage>
        <taxon>Eukaryota</taxon>
        <taxon>Fungi</taxon>
        <taxon>Dikarya</taxon>
        <taxon>Ascomycota</taxon>
        <taxon>Pezizomycotina</taxon>
        <taxon>Dothideomycetes</taxon>
        <taxon>Pleosporomycetidae</taxon>
        <taxon>Pleosporales</taxon>
        <taxon>Massarineae</taxon>
        <taxon>Didymosphaeriaceae</taxon>
        <taxon>Paraphaeosphaeria</taxon>
    </lineage>
</organism>
<evidence type="ECO:0000256" key="10">
    <source>
        <dbReference type="ARBA" id="ARBA00048881"/>
    </source>
</evidence>
<evidence type="ECO:0000256" key="6">
    <source>
        <dbReference type="ARBA" id="ARBA00023008"/>
    </source>
</evidence>
<comment type="cofactor">
    <cofactor evidence="1">
        <name>Cu(2+)</name>
        <dbReference type="ChEBI" id="CHEBI:29036"/>
    </cofactor>
</comment>
<evidence type="ECO:0000256" key="7">
    <source>
        <dbReference type="ARBA" id="ARBA00023033"/>
    </source>
</evidence>
<evidence type="ECO:0000313" key="14">
    <source>
        <dbReference type="EMBL" id="KAF9732976.1"/>
    </source>
</evidence>
<feature type="signal peptide" evidence="11">
    <location>
        <begin position="1"/>
        <end position="24"/>
    </location>
</feature>
<keyword evidence="5" id="KW-0560">Oxidoreductase</keyword>
<dbReference type="EC" id="1.14.18.1" evidence="3"/>
<keyword evidence="8" id="KW-0470">Melanin biosynthesis</keyword>
<keyword evidence="11" id="KW-0732">Signal</keyword>
<dbReference type="OrthoDB" id="6132182at2759"/>
<evidence type="ECO:0000256" key="4">
    <source>
        <dbReference type="ARBA" id="ARBA00022723"/>
    </source>
</evidence>
<dbReference type="Pfam" id="PF00264">
    <property type="entry name" value="Tyrosinase"/>
    <property type="match status" value="1"/>
</dbReference>
<comment type="caution">
    <text evidence="14">The sequence shown here is derived from an EMBL/GenBank/DDBJ whole genome shotgun (WGS) entry which is preliminary data.</text>
</comment>